<gene>
    <name evidence="1" type="ORF">O6H91_04G081400</name>
</gene>
<proteinExistence type="predicted"/>
<organism evidence="1 2">
    <name type="scientific">Diphasiastrum complanatum</name>
    <name type="common">Issler's clubmoss</name>
    <name type="synonym">Lycopodium complanatum</name>
    <dbReference type="NCBI Taxonomy" id="34168"/>
    <lineage>
        <taxon>Eukaryota</taxon>
        <taxon>Viridiplantae</taxon>
        <taxon>Streptophyta</taxon>
        <taxon>Embryophyta</taxon>
        <taxon>Tracheophyta</taxon>
        <taxon>Lycopodiopsida</taxon>
        <taxon>Lycopodiales</taxon>
        <taxon>Lycopodiaceae</taxon>
        <taxon>Lycopodioideae</taxon>
        <taxon>Diphasiastrum</taxon>
    </lineage>
</organism>
<sequence length="419" mass="46043">MGPVAILWDMENCPVPGEINAVDVAGNLRTALLLHPAAGGSVTMFAAYGDFNHFPRKIRKGCQRTGVNLIDVPNGKKDASDKAILVDMLLFALDNPPPCTVFLISGDVDFASALHKLGLRGYTIVLAIPSRVGVASALFSAGRYVWDWPSVACGKGFVLANAFQAGKSLCAGHEINCCFARQRAGWIAIDDSDQPKHEFALPDSSQRNILKNKGYAAFRSQDYTVDGLRPEVYRSFKSDAIINESNSYLPENDQPVSAAIELSSFKKSLIDRAIGGDALQEQNEGVELINPRVSDRTSRVEPGDLGVLKRQLVKLISRHGGKLRLQRVATQYCVFFGKPLIMAEYGFPKLARLIGRMPETFLIKGKCSRKTLHLTKEAMQSANKYKGKNGCWLKIQQTRGKKRLLAKSSRQAQLSKSMK</sequence>
<evidence type="ECO:0000313" key="2">
    <source>
        <dbReference type="Proteomes" id="UP001162992"/>
    </source>
</evidence>
<name>A0ACC2DYU1_DIPCM</name>
<comment type="caution">
    <text evidence="1">The sequence shown here is derived from an EMBL/GenBank/DDBJ whole genome shotgun (WGS) entry which is preliminary data.</text>
</comment>
<evidence type="ECO:0000313" key="1">
    <source>
        <dbReference type="EMBL" id="KAJ7559357.1"/>
    </source>
</evidence>
<dbReference type="Proteomes" id="UP001162992">
    <property type="component" value="Chromosome 4"/>
</dbReference>
<dbReference type="EMBL" id="CM055095">
    <property type="protein sequence ID" value="KAJ7559357.1"/>
    <property type="molecule type" value="Genomic_DNA"/>
</dbReference>
<reference evidence="2" key="1">
    <citation type="journal article" date="2024" name="Proc. Natl. Acad. Sci. U.S.A.">
        <title>Extraordinary preservation of gene collinearity over three hundred million years revealed in homosporous lycophytes.</title>
        <authorList>
            <person name="Li C."/>
            <person name="Wickell D."/>
            <person name="Kuo L.Y."/>
            <person name="Chen X."/>
            <person name="Nie B."/>
            <person name="Liao X."/>
            <person name="Peng D."/>
            <person name="Ji J."/>
            <person name="Jenkins J."/>
            <person name="Williams M."/>
            <person name="Shu S."/>
            <person name="Plott C."/>
            <person name="Barry K."/>
            <person name="Rajasekar S."/>
            <person name="Grimwood J."/>
            <person name="Han X."/>
            <person name="Sun S."/>
            <person name="Hou Z."/>
            <person name="He W."/>
            <person name="Dai G."/>
            <person name="Sun C."/>
            <person name="Schmutz J."/>
            <person name="Leebens-Mack J.H."/>
            <person name="Li F.W."/>
            <person name="Wang L."/>
        </authorList>
    </citation>
    <scope>NUCLEOTIDE SEQUENCE [LARGE SCALE GENOMIC DNA]</scope>
    <source>
        <strain evidence="2">cv. PW_Plant_1</strain>
    </source>
</reference>
<accession>A0ACC2DYU1</accession>
<keyword evidence="2" id="KW-1185">Reference proteome</keyword>
<protein>
    <submittedName>
        <fullName evidence="1">Uncharacterized protein</fullName>
    </submittedName>
</protein>